<dbReference type="Proteomes" id="UP000215914">
    <property type="component" value="Chromosome 14"/>
</dbReference>
<dbReference type="AlphaFoldDB" id="A0A251SGJ3"/>
<dbReference type="InParanoid" id="A0A251SGJ3"/>
<sequence>MEATLQQRPCDNVQNPETYPKGHNAKNQALLEFFTAKPCWRDDVLHTRHRKNLTNCSYIHVALGMNQL</sequence>
<evidence type="ECO:0000313" key="4">
    <source>
        <dbReference type="Proteomes" id="UP000215914"/>
    </source>
</evidence>
<proteinExistence type="predicted"/>
<evidence type="ECO:0000313" key="3">
    <source>
        <dbReference type="EMBL" id="OTF97691.1"/>
    </source>
</evidence>
<gene>
    <name evidence="3" type="ORF">HannXRQ_Chr14g0437391</name>
    <name evidence="2" type="ORF">HanXRQr2_Chr14g0637691</name>
</gene>
<name>A0A251SGJ3_HELAN</name>
<keyword evidence="4" id="KW-1185">Reference proteome</keyword>
<dbReference type="Gramene" id="mRNA:HanXRQr2_Chr14g0637691">
    <property type="protein sequence ID" value="mRNA:HanXRQr2_Chr14g0637691"/>
    <property type="gene ID" value="HanXRQr2_Chr14g0637691"/>
</dbReference>
<dbReference type="EMBL" id="CM007903">
    <property type="protein sequence ID" value="OTF97691.1"/>
    <property type="molecule type" value="Genomic_DNA"/>
</dbReference>
<feature type="compositionally biased region" description="Polar residues" evidence="1">
    <location>
        <begin position="1"/>
        <end position="17"/>
    </location>
</feature>
<reference evidence="3" key="2">
    <citation type="submission" date="2017-02" db="EMBL/GenBank/DDBJ databases">
        <title>Sunflower complete genome.</title>
        <authorList>
            <person name="Langlade N."/>
            <person name="Munos S."/>
        </authorList>
    </citation>
    <scope>NUCLEOTIDE SEQUENCE [LARGE SCALE GENOMIC DNA]</scope>
    <source>
        <tissue evidence="3">Leaves</tissue>
    </source>
</reference>
<reference evidence="2" key="3">
    <citation type="submission" date="2020-06" db="EMBL/GenBank/DDBJ databases">
        <title>Helianthus annuus Genome sequencing and assembly Release 2.</title>
        <authorList>
            <person name="Gouzy J."/>
            <person name="Langlade N."/>
            <person name="Munos S."/>
        </authorList>
    </citation>
    <scope>NUCLEOTIDE SEQUENCE</scope>
    <source>
        <tissue evidence="2">Leaves</tissue>
    </source>
</reference>
<evidence type="ECO:0000256" key="1">
    <source>
        <dbReference type="SAM" id="MobiDB-lite"/>
    </source>
</evidence>
<accession>A0A251SGJ3</accession>
<protein>
    <submittedName>
        <fullName evidence="3">Uncharacterized protein</fullName>
    </submittedName>
</protein>
<dbReference type="EMBL" id="MNCJ02000329">
    <property type="protein sequence ID" value="KAF5768548.1"/>
    <property type="molecule type" value="Genomic_DNA"/>
</dbReference>
<organism evidence="3 4">
    <name type="scientific">Helianthus annuus</name>
    <name type="common">Common sunflower</name>
    <dbReference type="NCBI Taxonomy" id="4232"/>
    <lineage>
        <taxon>Eukaryota</taxon>
        <taxon>Viridiplantae</taxon>
        <taxon>Streptophyta</taxon>
        <taxon>Embryophyta</taxon>
        <taxon>Tracheophyta</taxon>
        <taxon>Spermatophyta</taxon>
        <taxon>Magnoliopsida</taxon>
        <taxon>eudicotyledons</taxon>
        <taxon>Gunneridae</taxon>
        <taxon>Pentapetalae</taxon>
        <taxon>asterids</taxon>
        <taxon>campanulids</taxon>
        <taxon>Asterales</taxon>
        <taxon>Asteraceae</taxon>
        <taxon>Asteroideae</taxon>
        <taxon>Heliantheae alliance</taxon>
        <taxon>Heliantheae</taxon>
        <taxon>Helianthus</taxon>
    </lineage>
</organism>
<evidence type="ECO:0000313" key="2">
    <source>
        <dbReference type="EMBL" id="KAF5768548.1"/>
    </source>
</evidence>
<feature type="region of interest" description="Disordered" evidence="1">
    <location>
        <begin position="1"/>
        <end position="23"/>
    </location>
</feature>
<reference evidence="2 4" key="1">
    <citation type="journal article" date="2017" name="Nature">
        <title>The sunflower genome provides insights into oil metabolism, flowering and Asterid evolution.</title>
        <authorList>
            <person name="Badouin H."/>
            <person name="Gouzy J."/>
            <person name="Grassa C.J."/>
            <person name="Murat F."/>
            <person name="Staton S.E."/>
            <person name="Cottret L."/>
            <person name="Lelandais-Briere C."/>
            <person name="Owens G.L."/>
            <person name="Carrere S."/>
            <person name="Mayjonade B."/>
            <person name="Legrand L."/>
            <person name="Gill N."/>
            <person name="Kane N.C."/>
            <person name="Bowers J.E."/>
            <person name="Hubner S."/>
            <person name="Bellec A."/>
            <person name="Berard A."/>
            <person name="Berges H."/>
            <person name="Blanchet N."/>
            <person name="Boniface M.C."/>
            <person name="Brunel D."/>
            <person name="Catrice O."/>
            <person name="Chaidir N."/>
            <person name="Claudel C."/>
            <person name="Donnadieu C."/>
            <person name="Faraut T."/>
            <person name="Fievet G."/>
            <person name="Helmstetter N."/>
            <person name="King M."/>
            <person name="Knapp S.J."/>
            <person name="Lai Z."/>
            <person name="Le Paslier M.C."/>
            <person name="Lippi Y."/>
            <person name="Lorenzon L."/>
            <person name="Mandel J.R."/>
            <person name="Marage G."/>
            <person name="Marchand G."/>
            <person name="Marquand E."/>
            <person name="Bret-Mestries E."/>
            <person name="Morien E."/>
            <person name="Nambeesan S."/>
            <person name="Nguyen T."/>
            <person name="Pegot-Espagnet P."/>
            <person name="Pouilly N."/>
            <person name="Raftis F."/>
            <person name="Sallet E."/>
            <person name="Schiex T."/>
            <person name="Thomas J."/>
            <person name="Vandecasteele C."/>
            <person name="Vares D."/>
            <person name="Vear F."/>
            <person name="Vautrin S."/>
            <person name="Crespi M."/>
            <person name="Mangin B."/>
            <person name="Burke J.M."/>
            <person name="Salse J."/>
            <person name="Munos S."/>
            <person name="Vincourt P."/>
            <person name="Rieseberg L.H."/>
            <person name="Langlade N.B."/>
        </authorList>
    </citation>
    <scope>NUCLEOTIDE SEQUENCE [LARGE SCALE GENOMIC DNA]</scope>
    <source>
        <strain evidence="4">cv. SF193</strain>
        <tissue evidence="2">Leaves</tissue>
    </source>
</reference>